<evidence type="ECO:0008006" key="4">
    <source>
        <dbReference type="Google" id="ProtNLM"/>
    </source>
</evidence>
<accession>A0A9P5Y9U8</accession>
<proteinExistence type="predicted"/>
<name>A0A9P5Y9U8_9AGAR</name>
<dbReference type="OrthoDB" id="2550114at2759"/>
<dbReference type="PANTHER" id="PTHR39605">
    <property type="entry name" value="MAJOR FACILITATOR SUPERFAMILY (MFS) PROFILE DOMAIN-CONTAINING PROTEIN"/>
    <property type="match status" value="1"/>
</dbReference>
<feature type="transmembrane region" description="Helical" evidence="1">
    <location>
        <begin position="140"/>
        <end position="160"/>
    </location>
</feature>
<dbReference type="PANTHER" id="PTHR39605:SF1">
    <property type="entry name" value="MAJOR FACILITATOR SUPERFAMILY (MFS) PROFILE DOMAIN-CONTAINING PROTEIN"/>
    <property type="match status" value="1"/>
</dbReference>
<sequence length="205" mass="22652">MHNISSVEHPPTTAGPMKEYEDDATKDVVSVWSWVTASLLLLLAFCLTLFPRLLLFISETANSYERRSTLTSLESFLALHFGIWLAAISCTLILNIPSSSTTPFTSKSKALLDHPLLRPLTVASIVSAFLSYNTDDVGPLASVVCVGSTTIGLWGLWTIIFGNTSHFSKTTGADKHTSSFIFRNKQAASIQKKQWTKEQERQKNI</sequence>
<keyword evidence="1" id="KW-1133">Transmembrane helix</keyword>
<dbReference type="EMBL" id="MU150252">
    <property type="protein sequence ID" value="KAF9464757.1"/>
    <property type="molecule type" value="Genomic_DNA"/>
</dbReference>
<feature type="transmembrane region" description="Helical" evidence="1">
    <location>
        <begin position="31"/>
        <end position="55"/>
    </location>
</feature>
<protein>
    <recommendedName>
        <fullName evidence="4">Transmembrane protein</fullName>
    </recommendedName>
</protein>
<dbReference type="AlphaFoldDB" id="A0A9P5Y9U8"/>
<evidence type="ECO:0000256" key="1">
    <source>
        <dbReference type="SAM" id="Phobius"/>
    </source>
</evidence>
<comment type="caution">
    <text evidence="2">The sequence shown here is derived from an EMBL/GenBank/DDBJ whole genome shotgun (WGS) entry which is preliminary data.</text>
</comment>
<evidence type="ECO:0000313" key="2">
    <source>
        <dbReference type="EMBL" id="KAF9464757.1"/>
    </source>
</evidence>
<evidence type="ECO:0000313" key="3">
    <source>
        <dbReference type="Proteomes" id="UP000807353"/>
    </source>
</evidence>
<dbReference type="Proteomes" id="UP000807353">
    <property type="component" value="Unassembled WGS sequence"/>
</dbReference>
<reference evidence="2" key="1">
    <citation type="submission" date="2020-11" db="EMBL/GenBank/DDBJ databases">
        <authorList>
            <consortium name="DOE Joint Genome Institute"/>
            <person name="Ahrendt S."/>
            <person name="Riley R."/>
            <person name="Andreopoulos W."/>
            <person name="Labutti K."/>
            <person name="Pangilinan J."/>
            <person name="Ruiz-Duenas F.J."/>
            <person name="Barrasa J.M."/>
            <person name="Sanchez-Garcia M."/>
            <person name="Camarero S."/>
            <person name="Miyauchi S."/>
            <person name="Serrano A."/>
            <person name="Linde D."/>
            <person name="Babiker R."/>
            <person name="Drula E."/>
            <person name="Ayuso-Fernandez I."/>
            <person name="Pacheco R."/>
            <person name="Padilla G."/>
            <person name="Ferreira P."/>
            <person name="Barriuso J."/>
            <person name="Kellner H."/>
            <person name="Castanera R."/>
            <person name="Alfaro M."/>
            <person name="Ramirez L."/>
            <person name="Pisabarro A.G."/>
            <person name="Kuo A."/>
            <person name="Tritt A."/>
            <person name="Lipzen A."/>
            <person name="He G."/>
            <person name="Yan M."/>
            <person name="Ng V."/>
            <person name="Cullen D."/>
            <person name="Martin F."/>
            <person name="Rosso M.-N."/>
            <person name="Henrissat B."/>
            <person name="Hibbett D."/>
            <person name="Martinez A.T."/>
            <person name="Grigoriev I.V."/>
        </authorList>
    </citation>
    <scope>NUCLEOTIDE SEQUENCE</scope>
    <source>
        <strain evidence="2">CBS 247.69</strain>
    </source>
</reference>
<gene>
    <name evidence="2" type="ORF">BDZ94DRAFT_1297017</name>
</gene>
<keyword evidence="3" id="KW-1185">Reference proteome</keyword>
<organism evidence="2 3">
    <name type="scientific">Collybia nuda</name>
    <dbReference type="NCBI Taxonomy" id="64659"/>
    <lineage>
        <taxon>Eukaryota</taxon>
        <taxon>Fungi</taxon>
        <taxon>Dikarya</taxon>
        <taxon>Basidiomycota</taxon>
        <taxon>Agaricomycotina</taxon>
        <taxon>Agaricomycetes</taxon>
        <taxon>Agaricomycetidae</taxon>
        <taxon>Agaricales</taxon>
        <taxon>Tricholomatineae</taxon>
        <taxon>Clitocybaceae</taxon>
        <taxon>Collybia</taxon>
    </lineage>
</organism>
<keyword evidence="1" id="KW-0812">Transmembrane</keyword>
<keyword evidence="1" id="KW-0472">Membrane</keyword>
<feature type="transmembrane region" description="Helical" evidence="1">
    <location>
        <begin position="76"/>
        <end position="96"/>
    </location>
</feature>